<gene>
    <name evidence="2" type="ORF">CEP68_06190</name>
</gene>
<feature type="region of interest" description="Disordered" evidence="1">
    <location>
        <begin position="221"/>
        <end position="240"/>
    </location>
</feature>
<feature type="region of interest" description="Disordered" evidence="1">
    <location>
        <begin position="153"/>
        <end position="194"/>
    </location>
</feature>
<dbReference type="KEGG" id="bvc:CEP68_06190"/>
<proteinExistence type="predicted"/>
<evidence type="ECO:0000313" key="2">
    <source>
        <dbReference type="EMBL" id="ASE39121.1"/>
    </source>
</evidence>
<dbReference type="AlphaFoldDB" id="A0A1Z3U774"/>
<evidence type="ECO:0000313" key="3">
    <source>
        <dbReference type="Proteomes" id="UP000197050"/>
    </source>
</evidence>
<protein>
    <recommendedName>
        <fullName evidence="4">DUF1376 domain-containing protein</fullName>
    </recommendedName>
</protein>
<reference evidence="3" key="1">
    <citation type="submission" date="2017-06" db="EMBL/GenBank/DDBJ databases">
        <title>FDA dAtabase for Regulatory Grade micrObial Sequences (FDA-ARGOS): Supporting development and validation of Infectious Disease Dx tests.</title>
        <authorList>
            <person name="Minogue T."/>
            <person name="Wolcott M."/>
            <person name="Wasieloski L."/>
            <person name="Aguilar W."/>
            <person name="Moore D."/>
            <person name="Tallon L."/>
            <person name="Sadzewicz L."/>
            <person name="Sengamalay N."/>
            <person name="Ott S."/>
            <person name="Godinez A."/>
            <person name="Nagaraj S."/>
            <person name="Nadendla S."/>
            <person name="Geyer C."/>
            <person name="Sichtig H."/>
        </authorList>
    </citation>
    <scope>NUCLEOTIDE SEQUENCE [LARGE SCALE GENOMIC DNA]</scope>
    <source>
        <strain evidence="3">FDAARGOS_289</strain>
    </source>
</reference>
<accession>A0A1Z3U774</accession>
<evidence type="ECO:0000256" key="1">
    <source>
        <dbReference type="SAM" id="MobiDB-lite"/>
    </source>
</evidence>
<dbReference type="EMBL" id="CP022048">
    <property type="protein sequence ID" value="ASE39121.1"/>
    <property type="molecule type" value="Genomic_DNA"/>
</dbReference>
<organism evidence="2 3">
    <name type="scientific">Brevundimonas vesicularis</name>
    <name type="common">Pseudomonas vesicularis</name>
    <dbReference type="NCBI Taxonomy" id="41276"/>
    <lineage>
        <taxon>Bacteria</taxon>
        <taxon>Pseudomonadati</taxon>
        <taxon>Pseudomonadota</taxon>
        <taxon>Alphaproteobacteria</taxon>
        <taxon>Caulobacterales</taxon>
        <taxon>Caulobacteraceae</taxon>
        <taxon>Brevundimonas</taxon>
    </lineage>
</organism>
<dbReference type="Proteomes" id="UP000197050">
    <property type="component" value="Chromosome"/>
</dbReference>
<evidence type="ECO:0008006" key="4">
    <source>
        <dbReference type="Google" id="ProtNLM"/>
    </source>
</evidence>
<sequence>MIDVPRLFASGFNATASRNPLAWMIGHKLWYRSWHQVPAGSLPADPDELCHLAELGFDRTSFNKARTLAMRGWVECDDGRLYHPVVCEAALESWQEKLRQRLSSGIGNEKRWKVSFDTAPVADDLRSLIACMEHLNPQSKTLMKARKSLSGIDGSVPLGGDDDPSGTKTLSHRDDVTPGTLSQETGTGTGTGIKKEEEGFAFPVERQPPSDVEAGRSLVVQPAPAKAKRSRDKPTPTPAEQANFDAFWAIYPRKVAKQPALEAYLAVVRRGVAVDDIARGALAYAGFRAGKDPEKTAHATTWLNAGRWTDEIEQPPPGGYRDDGRTPGWNALDMAAEAIAWPENHQ</sequence>
<name>A0A1Z3U774_BREVE</name>